<keyword evidence="1" id="KW-0472">Membrane</keyword>
<dbReference type="EMBL" id="JARIHO010000112">
    <property type="protein sequence ID" value="KAJ7302765.1"/>
    <property type="molecule type" value="Genomic_DNA"/>
</dbReference>
<evidence type="ECO:0000313" key="3">
    <source>
        <dbReference type="Proteomes" id="UP001218218"/>
    </source>
</evidence>
<keyword evidence="1" id="KW-0812">Transmembrane</keyword>
<feature type="transmembrane region" description="Helical" evidence="1">
    <location>
        <begin position="147"/>
        <end position="170"/>
    </location>
</feature>
<accession>A0AAD6Z0H7</accession>
<sequence>MIGFIRSPDRFTVTLEMAGLPKAITITAITYPRKRWFLEIVGTRMVLSPASSHFNLLRAVVHNQEFYGPNTDLFIPERWLTLYGQIYDSLYLTNPSAHGCRQMRTDAHGCTWMCMGAHQFLCFYVFLTHLSHLPAPYPGTEHCPSYSAILLIISIFVGSLYSLRLHFFLLDA</sequence>
<protein>
    <submittedName>
        <fullName evidence="2">Uncharacterized protein</fullName>
    </submittedName>
</protein>
<dbReference type="AlphaFoldDB" id="A0AAD6Z0H7"/>
<organism evidence="2 3">
    <name type="scientific">Mycena albidolilacea</name>
    <dbReference type="NCBI Taxonomy" id="1033008"/>
    <lineage>
        <taxon>Eukaryota</taxon>
        <taxon>Fungi</taxon>
        <taxon>Dikarya</taxon>
        <taxon>Basidiomycota</taxon>
        <taxon>Agaricomycotina</taxon>
        <taxon>Agaricomycetes</taxon>
        <taxon>Agaricomycetidae</taxon>
        <taxon>Agaricales</taxon>
        <taxon>Marasmiineae</taxon>
        <taxon>Mycenaceae</taxon>
        <taxon>Mycena</taxon>
    </lineage>
</organism>
<dbReference type="Proteomes" id="UP001218218">
    <property type="component" value="Unassembled WGS sequence"/>
</dbReference>
<keyword evidence="1" id="KW-1133">Transmembrane helix</keyword>
<keyword evidence="3" id="KW-1185">Reference proteome</keyword>
<reference evidence="2" key="1">
    <citation type="submission" date="2023-03" db="EMBL/GenBank/DDBJ databases">
        <title>Massive genome expansion in bonnet fungi (Mycena s.s.) driven by repeated elements and novel gene families across ecological guilds.</title>
        <authorList>
            <consortium name="Lawrence Berkeley National Laboratory"/>
            <person name="Harder C.B."/>
            <person name="Miyauchi S."/>
            <person name="Viragh M."/>
            <person name="Kuo A."/>
            <person name="Thoen E."/>
            <person name="Andreopoulos B."/>
            <person name="Lu D."/>
            <person name="Skrede I."/>
            <person name="Drula E."/>
            <person name="Henrissat B."/>
            <person name="Morin E."/>
            <person name="Kohler A."/>
            <person name="Barry K."/>
            <person name="LaButti K."/>
            <person name="Morin E."/>
            <person name="Salamov A."/>
            <person name="Lipzen A."/>
            <person name="Mereny Z."/>
            <person name="Hegedus B."/>
            <person name="Baldrian P."/>
            <person name="Stursova M."/>
            <person name="Weitz H."/>
            <person name="Taylor A."/>
            <person name="Grigoriev I.V."/>
            <person name="Nagy L.G."/>
            <person name="Martin F."/>
            <person name="Kauserud H."/>
        </authorList>
    </citation>
    <scope>NUCLEOTIDE SEQUENCE</scope>
    <source>
        <strain evidence="2">CBHHK002</strain>
    </source>
</reference>
<proteinExistence type="predicted"/>
<name>A0AAD6Z0H7_9AGAR</name>
<feature type="transmembrane region" description="Helical" evidence="1">
    <location>
        <begin position="110"/>
        <end position="127"/>
    </location>
</feature>
<gene>
    <name evidence="2" type="ORF">DFH08DRAFT_826361</name>
</gene>
<comment type="caution">
    <text evidence="2">The sequence shown here is derived from an EMBL/GenBank/DDBJ whole genome shotgun (WGS) entry which is preliminary data.</text>
</comment>
<evidence type="ECO:0000256" key="1">
    <source>
        <dbReference type="SAM" id="Phobius"/>
    </source>
</evidence>
<evidence type="ECO:0000313" key="2">
    <source>
        <dbReference type="EMBL" id="KAJ7302765.1"/>
    </source>
</evidence>